<feature type="non-terminal residue" evidence="1">
    <location>
        <position position="88"/>
    </location>
</feature>
<comment type="caution">
    <text evidence="1">The sequence shown here is derived from an EMBL/GenBank/DDBJ whole genome shotgun (WGS) entry which is preliminary data.</text>
</comment>
<dbReference type="Proteomes" id="UP000789525">
    <property type="component" value="Unassembled WGS sequence"/>
</dbReference>
<reference evidence="1" key="1">
    <citation type="submission" date="2021-06" db="EMBL/GenBank/DDBJ databases">
        <authorList>
            <person name="Kallberg Y."/>
            <person name="Tangrot J."/>
            <person name="Rosling A."/>
        </authorList>
    </citation>
    <scope>NUCLEOTIDE SEQUENCE</scope>
    <source>
        <strain evidence="1">CL356</strain>
    </source>
</reference>
<name>A0ACA9NAA9_9GLOM</name>
<organism evidence="1 2">
    <name type="scientific">Acaulospora colombiana</name>
    <dbReference type="NCBI Taxonomy" id="27376"/>
    <lineage>
        <taxon>Eukaryota</taxon>
        <taxon>Fungi</taxon>
        <taxon>Fungi incertae sedis</taxon>
        <taxon>Mucoromycota</taxon>
        <taxon>Glomeromycotina</taxon>
        <taxon>Glomeromycetes</taxon>
        <taxon>Diversisporales</taxon>
        <taxon>Acaulosporaceae</taxon>
        <taxon>Acaulospora</taxon>
    </lineage>
</organism>
<keyword evidence="2" id="KW-1185">Reference proteome</keyword>
<protein>
    <submittedName>
        <fullName evidence="1">9725_t:CDS:1</fullName>
    </submittedName>
</protein>
<dbReference type="EMBL" id="CAJVPT010019111">
    <property type="protein sequence ID" value="CAG8639250.1"/>
    <property type="molecule type" value="Genomic_DNA"/>
</dbReference>
<sequence>MTDLMSDDIGDKGSTVSLHHDFMRKALALAEEAYENKEVPVGCVFVLEDGNEKIIIGSGRNRTNETENGTRHAELEAIDEILASQKYT</sequence>
<evidence type="ECO:0000313" key="2">
    <source>
        <dbReference type="Proteomes" id="UP000789525"/>
    </source>
</evidence>
<proteinExistence type="predicted"/>
<gene>
    <name evidence="1" type="ORF">ACOLOM_LOCUS7883</name>
</gene>
<accession>A0ACA9NAA9</accession>
<evidence type="ECO:0000313" key="1">
    <source>
        <dbReference type="EMBL" id="CAG8639250.1"/>
    </source>
</evidence>